<sequence length="365" mass="39769">MLRYPLVAAGSLHANATRTATRLRTRKMTTRAASHAGSWYPASKERLAGELERWLGEAHTPAGEGADADEPWMSVCMPAPLEDCRAIIAPHAGYAYSGRAAAWAYKLIDPAQIKRVFILGPAHHVYLNCCALTKCTDYETPLGNLPVDTAINEELKALKGGTALFSEMDLTTDEEEHSIELHLPYIRHVFKDQDIKIVPILVGSLRAAEEREYGALLAAYLADRQSLFVVSSDFCHWGQRFSYTYYRDPSTGAPAETLGARSAAPGLLPIHASIARLDRAAMEAIELPDPAAAHAHFAGHLKETRNTICGRHPIGLLLAAMAALHASSPAIAQELQFVRYEQSGKCLTAKDSSVSYASAFLRHPA</sequence>
<dbReference type="EMBL" id="ADAS02000020">
    <property type="protein sequence ID" value="OAV96354.1"/>
    <property type="molecule type" value="Genomic_DNA"/>
</dbReference>
<reference evidence="2" key="1">
    <citation type="submission" date="2009-11" db="EMBL/GenBank/DDBJ databases">
        <authorList>
            <consortium name="The Broad Institute Genome Sequencing Platform"/>
            <person name="Ward D."/>
            <person name="Feldgarden M."/>
            <person name="Earl A."/>
            <person name="Young S.K."/>
            <person name="Zeng Q."/>
            <person name="Koehrsen M."/>
            <person name="Alvarado L."/>
            <person name="Berlin A."/>
            <person name="Bochicchio J."/>
            <person name="Borenstein D."/>
            <person name="Chapman S.B."/>
            <person name="Chen Z."/>
            <person name="Engels R."/>
            <person name="Freedman E."/>
            <person name="Gellesch M."/>
            <person name="Goldberg J."/>
            <person name="Griggs A."/>
            <person name="Gujja S."/>
            <person name="Heilman E."/>
            <person name="Heiman D."/>
            <person name="Hepburn T."/>
            <person name="Howarth C."/>
            <person name="Jen D."/>
            <person name="Larson L."/>
            <person name="Lewis B."/>
            <person name="Mehta T."/>
            <person name="Park D."/>
            <person name="Pearson M."/>
            <person name="Roberts A."/>
            <person name="Saif S."/>
            <person name="Shea T."/>
            <person name="Shenoy N."/>
            <person name="Sisk P."/>
            <person name="Stolte C."/>
            <person name="Sykes S."/>
            <person name="Thomson T."/>
            <person name="Walk T."/>
            <person name="White J."/>
            <person name="Yandava C."/>
            <person name="Izard J."/>
            <person name="Baranova O.V."/>
            <person name="Blanton J.M."/>
            <person name="Tanner A.C."/>
            <person name="Dewhirst F.E."/>
            <person name="Haas B."/>
            <person name="Nusbaum C."/>
            <person name="Birren B."/>
        </authorList>
    </citation>
    <scope>NUCLEOTIDE SEQUENCE [LARGE SCALE GENOMIC DNA]</scope>
    <source>
        <strain evidence="2">1-1 BBBD Race 1</strain>
    </source>
</reference>
<gene>
    <name evidence="2" type="ORF">PTTG_26362</name>
</gene>
<evidence type="ECO:0008006" key="5">
    <source>
        <dbReference type="Google" id="ProtNLM"/>
    </source>
</evidence>
<evidence type="ECO:0000313" key="2">
    <source>
        <dbReference type="EMBL" id="OAV96354.1"/>
    </source>
</evidence>
<evidence type="ECO:0000313" key="3">
    <source>
        <dbReference type="EnsemblFungi" id="PTTG_26362-t43_1-p1"/>
    </source>
</evidence>
<dbReference type="CDD" id="cd07361">
    <property type="entry name" value="MEMO_like"/>
    <property type="match status" value="1"/>
</dbReference>
<dbReference type="NCBIfam" id="TIGR04336">
    <property type="entry name" value="AmmeMemoSam_B"/>
    <property type="match status" value="1"/>
</dbReference>
<dbReference type="AlphaFoldDB" id="A0A180GV12"/>
<reference evidence="2" key="2">
    <citation type="submission" date="2016-05" db="EMBL/GenBank/DDBJ databases">
        <title>Comparative analysis highlights variable genome content of wheat rusts and divergence of the mating loci.</title>
        <authorList>
            <person name="Cuomo C.A."/>
            <person name="Bakkeren G."/>
            <person name="Szabo L."/>
            <person name="Khalil H."/>
            <person name="Joly D."/>
            <person name="Goldberg J."/>
            <person name="Young S."/>
            <person name="Zeng Q."/>
            <person name="Fellers J."/>
        </authorList>
    </citation>
    <scope>NUCLEOTIDE SEQUENCE [LARGE SCALE GENOMIC DNA]</scope>
    <source>
        <strain evidence="2">1-1 BBBD Race 1</strain>
    </source>
</reference>
<dbReference type="PANTHER" id="PTHR11060">
    <property type="entry name" value="PROTEIN MEMO1"/>
    <property type="match status" value="1"/>
</dbReference>
<dbReference type="Gene3D" id="3.40.830.10">
    <property type="entry name" value="LigB-like"/>
    <property type="match status" value="1"/>
</dbReference>
<organism evidence="2">
    <name type="scientific">Puccinia triticina (isolate 1-1 / race 1 (BBBD))</name>
    <name type="common">Brown leaf rust fungus</name>
    <dbReference type="NCBI Taxonomy" id="630390"/>
    <lineage>
        <taxon>Eukaryota</taxon>
        <taxon>Fungi</taxon>
        <taxon>Dikarya</taxon>
        <taxon>Basidiomycota</taxon>
        <taxon>Pucciniomycotina</taxon>
        <taxon>Pucciniomycetes</taxon>
        <taxon>Pucciniales</taxon>
        <taxon>Pucciniaceae</taxon>
        <taxon>Puccinia</taxon>
    </lineage>
</organism>
<evidence type="ECO:0000256" key="1">
    <source>
        <dbReference type="ARBA" id="ARBA00006315"/>
    </source>
</evidence>
<reference evidence="3 4" key="3">
    <citation type="journal article" date="2017" name="G3 (Bethesda)">
        <title>Comparative analysis highlights variable genome content of wheat rusts and divergence of the mating loci.</title>
        <authorList>
            <person name="Cuomo C.A."/>
            <person name="Bakkeren G."/>
            <person name="Khalil H.B."/>
            <person name="Panwar V."/>
            <person name="Joly D."/>
            <person name="Linning R."/>
            <person name="Sakthikumar S."/>
            <person name="Song X."/>
            <person name="Adiconis X."/>
            <person name="Fan L."/>
            <person name="Goldberg J.M."/>
            <person name="Levin J.Z."/>
            <person name="Young S."/>
            <person name="Zeng Q."/>
            <person name="Anikster Y."/>
            <person name="Bruce M."/>
            <person name="Wang M."/>
            <person name="Yin C."/>
            <person name="McCallum B."/>
            <person name="Szabo L.J."/>
            <person name="Hulbert S."/>
            <person name="Chen X."/>
            <person name="Fellers J.P."/>
        </authorList>
    </citation>
    <scope>NUCLEOTIDE SEQUENCE</scope>
    <source>
        <strain evidence="4">Isolate 1-1 / race 1 (BBBD)</strain>
        <strain evidence="3">isolate 1-1 / race 1 (BBBD)</strain>
    </source>
</reference>
<protein>
    <recommendedName>
        <fullName evidence="5">AmmeMemoRadiSam system protein B</fullName>
    </recommendedName>
</protein>
<dbReference type="OrthoDB" id="417112at2759"/>
<comment type="similarity">
    <text evidence="1">Belongs to the MEMO1 family.</text>
</comment>
<dbReference type="Pfam" id="PF01875">
    <property type="entry name" value="Memo"/>
    <property type="match status" value="1"/>
</dbReference>
<accession>A0A180GV12</accession>
<dbReference type="InterPro" id="IPR002737">
    <property type="entry name" value="MEMO1_fam"/>
</dbReference>
<reference evidence="3" key="4">
    <citation type="submission" date="2025-05" db="UniProtKB">
        <authorList>
            <consortium name="EnsemblFungi"/>
        </authorList>
    </citation>
    <scope>IDENTIFICATION</scope>
    <source>
        <strain evidence="3">isolate 1-1 / race 1 (BBBD)</strain>
    </source>
</reference>
<name>A0A180GV12_PUCT1</name>
<dbReference type="PANTHER" id="PTHR11060:SF0">
    <property type="entry name" value="PROTEIN MEMO1"/>
    <property type="match status" value="1"/>
</dbReference>
<dbReference type="VEuPathDB" id="FungiDB:PTTG_26362"/>
<proteinExistence type="inferred from homology"/>
<dbReference type="EnsemblFungi" id="PTTG_26362-t43_1">
    <property type="protein sequence ID" value="PTTG_26362-t43_1-p1"/>
    <property type="gene ID" value="PTTG_26362"/>
</dbReference>
<evidence type="ECO:0000313" key="4">
    <source>
        <dbReference type="Proteomes" id="UP000005240"/>
    </source>
</evidence>
<dbReference type="HAMAP" id="MF_00055">
    <property type="entry name" value="MEMO1"/>
    <property type="match status" value="1"/>
</dbReference>
<dbReference type="Proteomes" id="UP000005240">
    <property type="component" value="Unassembled WGS sequence"/>
</dbReference>
<dbReference type="STRING" id="630390.A0A180GV12"/>
<keyword evidence="4" id="KW-1185">Reference proteome</keyword>